<dbReference type="OrthoDB" id="3192540at2"/>
<reference evidence="2" key="1">
    <citation type="submission" date="2016-11" db="EMBL/GenBank/DDBJ databases">
        <authorList>
            <person name="Varghese N."/>
            <person name="Submissions S."/>
        </authorList>
    </citation>
    <scope>NUCLEOTIDE SEQUENCE [LARGE SCALE GENOMIC DNA]</scope>
    <source>
        <strain evidence="2">DSM 22623</strain>
    </source>
</reference>
<dbReference type="EMBL" id="FQYP01000006">
    <property type="protein sequence ID" value="SHJ24110.1"/>
    <property type="molecule type" value="Genomic_DNA"/>
</dbReference>
<gene>
    <name evidence="1" type="ORF">SAMN04488508_106392</name>
</gene>
<dbReference type="InterPro" id="IPR014580">
    <property type="entry name" value="UCP033199"/>
</dbReference>
<accession>A0A1M6HPK2</accession>
<dbReference type="AlphaFoldDB" id="A0A1M6HPK2"/>
<dbReference type="Gene3D" id="1.10.8.290">
    <property type="entry name" value="uncharacterized protein sp1917 domain"/>
    <property type="match status" value="1"/>
</dbReference>
<protein>
    <recommendedName>
        <fullName evidence="3">DUF2200 domain-containing protein</fullName>
    </recommendedName>
</protein>
<dbReference type="InterPro" id="IPR023204">
    <property type="entry name" value="SP1917_dom_sf"/>
</dbReference>
<evidence type="ECO:0000313" key="2">
    <source>
        <dbReference type="Proteomes" id="UP000184432"/>
    </source>
</evidence>
<keyword evidence="2" id="KW-1185">Reference proteome</keyword>
<dbReference type="STRING" id="570521.SAMN04488508_106392"/>
<evidence type="ECO:0000313" key="1">
    <source>
        <dbReference type="EMBL" id="SHJ24110.1"/>
    </source>
</evidence>
<sequence>MPEVTAKKNEQVAKMNFGSIYPHYLKRIEKHGRTKEELDQVILWLTGYDQNTLASFIDGNGTFGDFFEGAKMHENADMIKGVVCGYRIEEISEEFALYRDCRRMEKLIDELAKGRKMEKILREEKK</sequence>
<name>A0A1M6HPK2_9FLAO</name>
<proteinExistence type="predicted"/>
<dbReference type="Pfam" id="PF09966">
    <property type="entry name" value="DUF2200"/>
    <property type="match status" value="1"/>
</dbReference>
<dbReference type="RefSeq" id="WP_073317570.1">
    <property type="nucleotide sequence ID" value="NZ_FQYP01000006.1"/>
</dbReference>
<organism evidence="1 2">
    <name type="scientific">Aquimarina spongiae</name>
    <dbReference type="NCBI Taxonomy" id="570521"/>
    <lineage>
        <taxon>Bacteria</taxon>
        <taxon>Pseudomonadati</taxon>
        <taxon>Bacteroidota</taxon>
        <taxon>Flavobacteriia</taxon>
        <taxon>Flavobacteriales</taxon>
        <taxon>Flavobacteriaceae</taxon>
        <taxon>Aquimarina</taxon>
    </lineage>
</organism>
<dbReference type="Proteomes" id="UP000184432">
    <property type="component" value="Unassembled WGS sequence"/>
</dbReference>
<evidence type="ECO:0008006" key="3">
    <source>
        <dbReference type="Google" id="ProtNLM"/>
    </source>
</evidence>